<proteinExistence type="predicted"/>
<name>A0A139A3F7_GONPJ</name>
<dbReference type="AlphaFoldDB" id="A0A139A3F7"/>
<sequence length="79" mass="8445">MQSKPISLPLPVVFGPVPSGVRSGFALYIAFVTSVMWTALDQNLPDAALKALGVTCYPEAASTWREPLAMLLIIASPTR</sequence>
<gene>
    <name evidence="1" type="ORF">M427DRAFT_438929</name>
</gene>
<evidence type="ECO:0000313" key="1">
    <source>
        <dbReference type="EMBL" id="KXS11347.1"/>
    </source>
</evidence>
<evidence type="ECO:0000313" key="2">
    <source>
        <dbReference type="Proteomes" id="UP000070544"/>
    </source>
</evidence>
<accession>A0A139A3F7</accession>
<dbReference type="OrthoDB" id="690928at2759"/>
<organism evidence="1 2">
    <name type="scientific">Gonapodya prolifera (strain JEL478)</name>
    <name type="common">Monoblepharis prolifera</name>
    <dbReference type="NCBI Taxonomy" id="1344416"/>
    <lineage>
        <taxon>Eukaryota</taxon>
        <taxon>Fungi</taxon>
        <taxon>Fungi incertae sedis</taxon>
        <taxon>Chytridiomycota</taxon>
        <taxon>Chytridiomycota incertae sedis</taxon>
        <taxon>Monoblepharidomycetes</taxon>
        <taxon>Monoblepharidales</taxon>
        <taxon>Gonapodyaceae</taxon>
        <taxon>Gonapodya</taxon>
    </lineage>
</organism>
<reference evidence="1 2" key="1">
    <citation type="journal article" date="2015" name="Genome Biol. Evol.">
        <title>Phylogenomic analyses indicate that early fungi evolved digesting cell walls of algal ancestors of land plants.</title>
        <authorList>
            <person name="Chang Y."/>
            <person name="Wang S."/>
            <person name="Sekimoto S."/>
            <person name="Aerts A.L."/>
            <person name="Choi C."/>
            <person name="Clum A."/>
            <person name="LaButti K.M."/>
            <person name="Lindquist E.A."/>
            <person name="Yee Ngan C."/>
            <person name="Ohm R.A."/>
            <person name="Salamov A.A."/>
            <person name="Grigoriev I.V."/>
            <person name="Spatafora J.W."/>
            <person name="Berbee M.L."/>
        </authorList>
    </citation>
    <scope>NUCLEOTIDE SEQUENCE [LARGE SCALE GENOMIC DNA]</scope>
    <source>
        <strain evidence="1 2">JEL478</strain>
    </source>
</reference>
<keyword evidence="2" id="KW-1185">Reference proteome</keyword>
<protein>
    <submittedName>
        <fullName evidence="1">Uncharacterized protein</fullName>
    </submittedName>
</protein>
<dbReference type="EMBL" id="KQ965803">
    <property type="protein sequence ID" value="KXS11347.1"/>
    <property type="molecule type" value="Genomic_DNA"/>
</dbReference>
<dbReference type="Proteomes" id="UP000070544">
    <property type="component" value="Unassembled WGS sequence"/>
</dbReference>